<evidence type="ECO:0000259" key="5">
    <source>
        <dbReference type="Pfam" id="PF25876"/>
    </source>
</evidence>
<keyword evidence="4" id="KW-1133">Transmembrane helix</keyword>
<evidence type="ECO:0000259" key="6">
    <source>
        <dbReference type="Pfam" id="PF25917"/>
    </source>
</evidence>
<evidence type="ECO:0000259" key="7">
    <source>
        <dbReference type="Pfam" id="PF25954"/>
    </source>
</evidence>
<keyword evidence="2" id="KW-0175">Coiled coil</keyword>
<evidence type="ECO:0000256" key="2">
    <source>
        <dbReference type="SAM" id="Coils"/>
    </source>
</evidence>
<proteinExistence type="inferred from homology"/>
<keyword evidence="9" id="KW-1185">Reference proteome</keyword>
<dbReference type="InterPro" id="IPR058624">
    <property type="entry name" value="MdtA-like_HH"/>
</dbReference>
<dbReference type="Gene3D" id="2.40.30.170">
    <property type="match status" value="1"/>
</dbReference>
<evidence type="ECO:0000256" key="4">
    <source>
        <dbReference type="SAM" id="Phobius"/>
    </source>
</evidence>
<dbReference type="Pfam" id="PF25917">
    <property type="entry name" value="BSH_RND"/>
    <property type="match status" value="1"/>
</dbReference>
<feature type="transmembrane region" description="Helical" evidence="4">
    <location>
        <begin position="31"/>
        <end position="52"/>
    </location>
</feature>
<reference evidence="8 9" key="1">
    <citation type="journal article" date="2012" name="Science">
        <title>Ecological populations of bacteria act as socially cohesive units of antibiotic production and resistance.</title>
        <authorList>
            <person name="Cordero O.X."/>
            <person name="Wildschutte H."/>
            <person name="Kirkup B."/>
            <person name="Proehl S."/>
            <person name="Ngo L."/>
            <person name="Hussain F."/>
            <person name="Le Roux F."/>
            <person name="Mincer T."/>
            <person name="Polz M.F."/>
        </authorList>
    </citation>
    <scope>NUCLEOTIDE SEQUENCE [LARGE SCALE GENOMIC DNA]</scope>
    <source>
        <strain evidence="8 9">FF-238</strain>
    </source>
</reference>
<dbReference type="PANTHER" id="PTHR30386:SF24">
    <property type="entry name" value="MULTIDRUG RESISTANCE EFFLUX PUMP"/>
    <property type="match status" value="1"/>
</dbReference>
<dbReference type="RefSeq" id="WP_017051361.1">
    <property type="nucleotide sequence ID" value="NZ_AJYW02000006.1"/>
</dbReference>
<dbReference type="InterPro" id="IPR058792">
    <property type="entry name" value="Beta-barrel_RND_2"/>
</dbReference>
<feature type="domain" description="CusB-like beta-barrel" evidence="7">
    <location>
        <begin position="270"/>
        <end position="313"/>
    </location>
</feature>
<comment type="similarity">
    <text evidence="1">Belongs to the membrane fusion protein (MFP) (TC 8.A.1) family.</text>
</comment>
<dbReference type="PANTHER" id="PTHR30386">
    <property type="entry name" value="MEMBRANE FUSION SUBUNIT OF EMRAB-TOLC MULTIDRUG EFFLUX PUMP"/>
    <property type="match status" value="1"/>
</dbReference>
<dbReference type="AlphaFoldDB" id="A0A1E5D9P5"/>
<dbReference type="SUPFAM" id="SSF111369">
    <property type="entry name" value="HlyD-like secretion proteins"/>
    <property type="match status" value="3"/>
</dbReference>
<dbReference type="GO" id="GO:0055085">
    <property type="term" value="P:transmembrane transport"/>
    <property type="evidence" value="ECO:0007669"/>
    <property type="project" value="InterPro"/>
</dbReference>
<feature type="domain" description="Multidrug resistance protein MdtA-like alpha-helical hairpin" evidence="5">
    <location>
        <begin position="140"/>
        <end position="234"/>
    </location>
</feature>
<keyword evidence="4" id="KW-0812">Transmembrane</keyword>
<dbReference type="Pfam" id="PF25876">
    <property type="entry name" value="HH_MFP_RND"/>
    <property type="match status" value="1"/>
</dbReference>
<evidence type="ECO:0000313" key="8">
    <source>
        <dbReference type="EMBL" id="OEE80464.1"/>
    </source>
</evidence>
<comment type="caution">
    <text evidence="8">The sequence shown here is derived from an EMBL/GenBank/DDBJ whole genome shotgun (WGS) entry which is preliminary data.</text>
</comment>
<protein>
    <submittedName>
        <fullName evidence="8">Hemolysin D</fullName>
    </submittedName>
</protein>
<dbReference type="Gene3D" id="2.40.50.100">
    <property type="match status" value="1"/>
</dbReference>
<sequence>MATEHPTNQATSQPLQTAPSLELTPRKKPKAAIIATMIFVSLGLLASGYWFGYGQYFQSTDNAYVKANITNISAKVSGYVVETLVDDNQFVTSGTLLAKIDDREFQVKKSQSLANLQVQLASVEYSQAQHRLQQRVIIQTKSEVDSAQADLERSQQLLQRSQSLLKKQYSSQDEVDNAFAHLKVSKAQLEEAQSHYIAEQEKLNVIDSQIVQAQASVAEAQTELDQAELNLSYTKIVAPVDGIVGRRSVREGLFIQPGMPLISLVPTSDVWVEANFKETQLAKMQPGQKVNIELDAFPNREITGTLESFSPATGAQFALLPPENATGNFTKIVQRVPVKIHFDDQTLAAQQIIPGLSAVVTVDTHDIRNENESELAAESSDIALEPRG</sequence>
<gene>
    <name evidence="8" type="ORF">A130_10100</name>
</gene>
<name>A0A1E5D9P5_9VIBR</name>
<feature type="domain" description="Multidrug resistance protein MdtA-like barrel-sandwich hybrid" evidence="6">
    <location>
        <begin position="69"/>
        <end position="260"/>
    </location>
</feature>
<keyword evidence="4" id="KW-0472">Membrane</keyword>
<dbReference type="Proteomes" id="UP000094165">
    <property type="component" value="Unassembled WGS sequence"/>
</dbReference>
<dbReference type="EMBL" id="AJYW02000006">
    <property type="protein sequence ID" value="OEE80464.1"/>
    <property type="molecule type" value="Genomic_DNA"/>
</dbReference>
<feature type="region of interest" description="Disordered" evidence="3">
    <location>
        <begin position="1"/>
        <end position="21"/>
    </location>
</feature>
<feature type="coiled-coil region" evidence="2">
    <location>
        <begin position="137"/>
        <end position="164"/>
    </location>
</feature>
<evidence type="ECO:0000313" key="9">
    <source>
        <dbReference type="Proteomes" id="UP000094165"/>
    </source>
</evidence>
<evidence type="ECO:0000256" key="1">
    <source>
        <dbReference type="ARBA" id="ARBA00009477"/>
    </source>
</evidence>
<feature type="compositionally biased region" description="Polar residues" evidence="3">
    <location>
        <begin position="1"/>
        <end position="19"/>
    </location>
</feature>
<dbReference type="InterPro" id="IPR058625">
    <property type="entry name" value="MdtA-like_BSH"/>
</dbReference>
<accession>A0A1E5D9P5</accession>
<dbReference type="Gene3D" id="1.10.287.470">
    <property type="entry name" value="Helix hairpin bin"/>
    <property type="match status" value="2"/>
</dbReference>
<dbReference type="Pfam" id="PF25954">
    <property type="entry name" value="Beta-barrel_RND_2"/>
    <property type="match status" value="1"/>
</dbReference>
<organism evidence="8 9">
    <name type="scientific">Vibrio genomosp. F6 str. FF-238</name>
    <dbReference type="NCBI Taxonomy" id="1191298"/>
    <lineage>
        <taxon>Bacteria</taxon>
        <taxon>Pseudomonadati</taxon>
        <taxon>Pseudomonadota</taxon>
        <taxon>Gammaproteobacteria</taxon>
        <taxon>Vibrionales</taxon>
        <taxon>Vibrionaceae</taxon>
        <taxon>Vibrio</taxon>
    </lineage>
</organism>
<dbReference type="InterPro" id="IPR050739">
    <property type="entry name" value="MFP"/>
</dbReference>
<evidence type="ECO:0000256" key="3">
    <source>
        <dbReference type="SAM" id="MobiDB-lite"/>
    </source>
</evidence>